<dbReference type="Gene3D" id="3.30.420.150">
    <property type="entry name" value="Exopolyphosphatase. Domain 2"/>
    <property type="match status" value="1"/>
</dbReference>
<feature type="active site" description="Proton acceptor" evidence="13">
    <location>
        <position position="594"/>
    </location>
</feature>
<feature type="repeat" description="Solcar" evidence="15">
    <location>
        <begin position="122"/>
        <end position="212"/>
    </location>
</feature>
<evidence type="ECO:0000256" key="18">
    <source>
        <dbReference type="SAM" id="Phobius"/>
    </source>
</evidence>
<keyword evidence="14" id="KW-0067">ATP-binding</keyword>
<evidence type="ECO:0000256" key="9">
    <source>
        <dbReference type="ARBA" id="ARBA00023128"/>
    </source>
</evidence>
<dbReference type="FunFam" id="1.50.40.10:FF:000075">
    <property type="entry name" value="Nicotinamide adenine dinucleotide transporter 2, mitochondrial"/>
    <property type="match status" value="1"/>
</dbReference>
<dbReference type="Gene3D" id="1.50.40.10">
    <property type="entry name" value="Mitochondrial carrier domain"/>
    <property type="match status" value="1"/>
</dbReference>
<evidence type="ECO:0000256" key="13">
    <source>
        <dbReference type="PIRSR" id="PIRSR600407-1"/>
    </source>
</evidence>
<dbReference type="GO" id="GO:0006487">
    <property type="term" value="P:protein N-linked glycosylation"/>
    <property type="evidence" value="ECO:0007669"/>
    <property type="project" value="TreeGrafter"/>
</dbReference>
<dbReference type="InterPro" id="IPR023395">
    <property type="entry name" value="MCP_dom_sf"/>
</dbReference>
<dbReference type="GO" id="GO:0017111">
    <property type="term" value="F:ribonucleoside triphosphate phosphatase activity"/>
    <property type="evidence" value="ECO:0007669"/>
    <property type="project" value="TreeGrafter"/>
</dbReference>
<keyword evidence="4" id="KW-0813">Transport</keyword>
<evidence type="ECO:0000256" key="17">
    <source>
        <dbReference type="SAM" id="MobiDB-lite"/>
    </source>
</evidence>
<dbReference type="EMBL" id="VDEP01000176">
    <property type="protein sequence ID" value="KAA1125692.1"/>
    <property type="molecule type" value="Genomic_DNA"/>
</dbReference>
<dbReference type="PROSITE" id="PS50920">
    <property type="entry name" value="SOLCAR"/>
    <property type="match status" value="3"/>
</dbReference>
<feature type="binding site" evidence="14">
    <location>
        <begin position="629"/>
        <end position="633"/>
    </location>
    <ligand>
        <name>ATP</name>
        <dbReference type="ChEBI" id="CHEBI:30616"/>
    </ligand>
</feature>
<keyword evidence="10 15" id="KW-0472">Membrane</keyword>
<dbReference type="InterPro" id="IPR000407">
    <property type="entry name" value="GDA1_CD39_NTPase"/>
</dbReference>
<evidence type="ECO:0000256" key="5">
    <source>
        <dbReference type="ARBA" id="ARBA00022692"/>
    </source>
</evidence>
<dbReference type="GO" id="GO:0045134">
    <property type="term" value="F:UDP phosphatase activity"/>
    <property type="evidence" value="ECO:0007669"/>
    <property type="project" value="TreeGrafter"/>
</dbReference>
<evidence type="ECO:0000256" key="10">
    <source>
        <dbReference type="ARBA" id="ARBA00023136"/>
    </source>
</evidence>
<feature type="transmembrane region" description="Helical" evidence="18">
    <location>
        <begin position="125"/>
        <end position="148"/>
    </location>
</feature>
<evidence type="ECO:0000256" key="16">
    <source>
        <dbReference type="RuleBase" id="RU003833"/>
    </source>
</evidence>
<keyword evidence="5 15" id="KW-0812">Transmembrane</keyword>
<evidence type="ECO:0000256" key="15">
    <source>
        <dbReference type="PROSITE-ProRule" id="PRU00282"/>
    </source>
</evidence>
<evidence type="ECO:0000256" key="2">
    <source>
        <dbReference type="ARBA" id="ARBA00004323"/>
    </source>
</evidence>
<name>A0A5B0RK72_PUCGR</name>
<evidence type="ECO:0000256" key="12">
    <source>
        <dbReference type="ARBA" id="ARBA00038903"/>
    </source>
</evidence>
<dbReference type="SUPFAM" id="SSF103506">
    <property type="entry name" value="Mitochondrial carrier"/>
    <property type="match status" value="1"/>
</dbReference>
<keyword evidence="14" id="KW-0547">Nucleotide-binding</keyword>
<dbReference type="EC" id="3.6.1.42" evidence="12"/>
<reference evidence="19 20" key="1">
    <citation type="submission" date="2019-05" db="EMBL/GenBank/DDBJ databases">
        <title>Emergence of the Ug99 lineage of the wheat stem rust pathogen through somatic hybridization.</title>
        <authorList>
            <person name="Li F."/>
            <person name="Upadhyaya N.M."/>
            <person name="Sperschneider J."/>
            <person name="Matny O."/>
            <person name="Nguyen-Phuc H."/>
            <person name="Mago R."/>
            <person name="Raley C."/>
            <person name="Miller M.E."/>
            <person name="Silverstein K.A.T."/>
            <person name="Henningsen E."/>
            <person name="Hirsch C.D."/>
            <person name="Visser B."/>
            <person name="Pretorius Z.A."/>
            <person name="Steffenson B.J."/>
            <person name="Schwessinger B."/>
            <person name="Dodds P.N."/>
            <person name="Figueroa M."/>
        </authorList>
    </citation>
    <scope>NUCLEOTIDE SEQUENCE [LARGE SCALE GENOMIC DNA]</scope>
    <source>
        <strain evidence="19 20">Ug99</strain>
    </source>
</reference>
<comment type="subcellular location">
    <subcellularLocation>
        <location evidence="2">Golgi apparatus membrane</location>
        <topology evidence="2">Single-pass type II membrane protein</topology>
    </subcellularLocation>
    <subcellularLocation>
        <location evidence="1">Mitochondrion membrane</location>
        <topology evidence="1">Multi-pass membrane protein</topology>
    </subcellularLocation>
</comment>
<evidence type="ECO:0000256" key="1">
    <source>
        <dbReference type="ARBA" id="ARBA00004225"/>
    </source>
</evidence>
<evidence type="ECO:0000256" key="14">
    <source>
        <dbReference type="PIRSR" id="PIRSR600407-2"/>
    </source>
</evidence>
<dbReference type="InterPro" id="IPR002067">
    <property type="entry name" value="MCP"/>
</dbReference>
<dbReference type="GO" id="GO:0055085">
    <property type="term" value="P:transmembrane transport"/>
    <property type="evidence" value="ECO:0007669"/>
    <property type="project" value="InterPro"/>
</dbReference>
<sequence>MRGLLKDLDDRGGGRWSYLIGTESIISGAGAGLVSSVVTCPLDVVKTKLQAQGGLFTAHQAVDYYEGLLGSMRIIWREEGFRGLYRGLGPTIIGYLPTWAIYFTVYDAAKAKLADSRPNHQEDVVAHVLAAMTAGATSTIATNPLWLIKTRFMTQRVIRDPQSERYRHTFDAFRRIHAKEGLRGFYRGLVPSLFGVTHVAIQFPLYEQIKLYYHKESAADLPSSRILIASATSKMLASLLTYPHEVLRTRLQVHALKSASPSSHAYTPSKMVYPKLRDIFRMIVQNEGLAGLYHGMGVNLIRTVPSSALTILTSWAWLGQLGLRLLLSQSTASPANPKPAIIMPLPPPSSSSSSSSASSSAVYHPLHPLQGHHHSQSPILSTGQSTDDQTEMGSFQRFIKYGGWRRNSLLVILIIITFSYSIIFRLRNSSPPSSSSSDLISLANDPNCRPPPGHPSHRYALMIDAGSTGSRIHVYRFSYCLPASSTSSSSSGSILPKLENELFFKTQPGLSSYAGRPIDAAESLRPLLQAALDGVPLEQRSCTPISVKATAGLRLLGDSQSKEILDEVSRWLRASWPFKLSPSGAVSIMDGADEGVYAWVTINYLLKTIGPIPAGQKRNTTAAVMDLGGASTQIVFEPERTKLESGGHVYELAFGGKTHALYQHSHLGYGLMEARRAVHQMVGYSELWRRKIEWSELASLGPLGNPCLQPHTSRKVSLVPSASPSSSESTLPQIVEFVGSAGGFAACRRVVELVIGKDAVCKLKPCAFAGVYQPSFAEAFADGPIYALSYFYDRLSPLGIKESFTLSELEQLIEPICSRTVSDGGRFEREIARLRTAARAKKGPSNLSDLDLQTILAELDDRPETCLDLSFIYAILDLGYQLDHHRPIIISKKITAIELGWALGATIDLLEKTPFDDCPKS</sequence>
<comment type="function">
    <text evidence="11">After transfer of sugars to endogenous macromolecular acceptors, the enzyme converts nucleoside diphosphates to nucleoside monophosphates which in turn exit the Golgi lumen in a coupled antiporter reaction, allowing entry of additional nucleotide sugar from the cytosol.</text>
</comment>
<keyword evidence="6" id="KW-0677">Repeat</keyword>
<accession>A0A5B0RK72</accession>
<dbReference type="Gene3D" id="3.30.420.40">
    <property type="match status" value="1"/>
</dbReference>
<evidence type="ECO:0000313" key="19">
    <source>
        <dbReference type="EMBL" id="KAA1125692.1"/>
    </source>
</evidence>
<dbReference type="PRINTS" id="PR00926">
    <property type="entry name" value="MITOCARRIER"/>
</dbReference>
<comment type="similarity">
    <text evidence="3 16">Belongs to the GDA1/CD39 NTPase family.</text>
</comment>
<dbReference type="GO" id="GO:0004382">
    <property type="term" value="F:GDP phosphatase activity"/>
    <property type="evidence" value="ECO:0007669"/>
    <property type="project" value="UniProtKB-EC"/>
</dbReference>
<evidence type="ECO:0000256" key="11">
    <source>
        <dbReference type="ARBA" id="ARBA00037742"/>
    </source>
</evidence>
<dbReference type="PANTHER" id="PTHR11782">
    <property type="entry name" value="ADENOSINE/GUANOSINE DIPHOSPHATASE"/>
    <property type="match status" value="1"/>
</dbReference>
<evidence type="ECO:0000256" key="3">
    <source>
        <dbReference type="ARBA" id="ARBA00009283"/>
    </source>
</evidence>
<protein>
    <recommendedName>
        <fullName evidence="12">guanosine-diphosphatase</fullName>
        <ecNumber evidence="12">3.6.1.42</ecNumber>
    </recommendedName>
</protein>
<feature type="repeat" description="Solcar" evidence="15">
    <location>
        <begin position="19"/>
        <end position="112"/>
    </location>
</feature>
<evidence type="ECO:0000256" key="4">
    <source>
        <dbReference type="ARBA" id="ARBA00022448"/>
    </source>
</evidence>
<dbReference type="Proteomes" id="UP000325313">
    <property type="component" value="Unassembled WGS sequence"/>
</dbReference>
<dbReference type="PROSITE" id="PS01238">
    <property type="entry name" value="GDA1_CD39_NTPASE"/>
    <property type="match status" value="1"/>
</dbReference>
<organism evidence="19 20">
    <name type="scientific">Puccinia graminis f. sp. tritici</name>
    <dbReference type="NCBI Taxonomy" id="56615"/>
    <lineage>
        <taxon>Eukaryota</taxon>
        <taxon>Fungi</taxon>
        <taxon>Dikarya</taxon>
        <taxon>Basidiomycota</taxon>
        <taxon>Pucciniomycotina</taxon>
        <taxon>Pucciniomycetes</taxon>
        <taxon>Pucciniales</taxon>
        <taxon>Pucciniaceae</taxon>
        <taxon>Puccinia</taxon>
    </lineage>
</organism>
<keyword evidence="8 18" id="KW-1133">Transmembrane helix</keyword>
<dbReference type="GO" id="GO:0031966">
    <property type="term" value="C:mitochondrial membrane"/>
    <property type="evidence" value="ECO:0007669"/>
    <property type="project" value="UniProtKB-SubCell"/>
</dbReference>
<evidence type="ECO:0000313" key="20">
    <source>
        <dbReference type="Proteomes" id="UP000325313"/>
    </source>
</evidence>
<dbReference type="Pfam" id="PF01150">
    <property type="entry name" value="GDA1_CD39"/>
    <property type="match status" value="1"/>
</dbReference>
<dbReference type="PANTHER" id="PTHR11782:SF83">
    <property type="entry name" value="GUANOSINE-DIPHOSPHATASE"/>
    <property type="match status" value="1"/>
</dbReference>
<gene>
    <name evidence="19" type="primary">GDA1_2</name>
    <name evidence="19" type="ORF">PGTUg99_022440</name>
</gene>
<feature type="repeat" description="Solcar" evidence="15">
    <location>
        <begin position="221"/>
        <end position="320"/>
    </location>
</feature>
<keyword evidence="9" id="KW-0496">Mitochondrion</keyword>
<dbReference type="AlphaFoldDB" id="A0A5B0RK72"/>
<dbReference type="GO" id="GO:0009134">
    <property type="term" value="P:nucleoside diphosphate catabolic process"/>
    <property type="evidence" value="ECO:0007669"/>
    <property type="project" value="TreeGrafter"/>
</dbReference>
<dbReference type="Pfam" id="PF00153">
    <property type="entry name" value="Mito_carr"/>
    <property type="match status" value="3"/>
</dbReference>
<evidence type="ECO:0000256" key="8">
    <source>
        <dbReference type="ARBA" id="ARBA00022989"/>
    </source>
</evidence>
<keyword evidence="7 16" id="KW-0378">Hydrolase</keyword>
<feature type="compositionally biased region" description="Low complexity" evidence="17">
    <location>
        <begin position="350"/>
        <end position="361"/>
    </location>
</feature>
<comment type="caution">
    <text evidence="19">The sequence shown here is derived from an EMBL/GenBank/DDBJ whole genome shotgun (WGS) entry which is preliminary data.</text>
</comment>
<dbReference type="GO" id="GO:0005524">
    <property type="term" value="F:ATP binding"/>
    <property type="evidence" value="ECO:0007669"/>
    <property type="project" value="UniProtKB-KW"/>
</dbReference>
<feature type="transmembrane region" description="Helical" evidence="18">
    <location>
        <begin position="407"/>
        <end position="426"/>
    </location>
</feature>
<dbReference type="GO" id="GO:0000139">
    <property type="term" value="C:Golgi membrane"/>
    <property type="evidence" value="ECO:0007669"/>
    <property type="project" value="UniProtKB-SubCell"/>
</dbReference>
<evidence type="ECO:0000256" key="7">
    <source>
        <dbReference type="ARBA" id="ARBA00022801"/>
    </source>
</evidence>
<feature type="transmembrane region" description="Helical" evidence="18">
    <location>
        <begin position="83"/>
        <end position="105"/>
    </location>
</feature>
<feature type="region of interest" description="Disordered" evidence="17">
    <location>
        <begin position="338"/>
        <end position="361"/>
    </location>
</feature>
<dbReference type="InterPro" id="IPR018108">
    <property type="entry name" value="MCP_transmembrane"/>
</dbReference>
<dbReference type="CDD" id="cd24040">
    <property type="entry name" value="ASKHA_NBD_GDA1"/>
    <property type="match status" value="1"/>
</dbReference>
<proteinExistence type="inferred from homology"/>
<evidence type="ECO:0000256" key="6">
    <source>
        <dbReference type="ARBA" id="ARBA00022737"/>
    </source>
</evidence>